<comment type="caution">
    <text evidence="3">The sequence shown here is derived from an EMBL/GenBank/DDBJ whole genome shotgun (WGS) entry which is preliminary data.</text>
</comment>
<dbReference type="Proteomes" id="UP000179242">
    <property type="component" value="Unassembled WGS sequence"/>
</dbReference>
<keyword evidence="1" id="KW-0175">Coiled coil</keyword>
<protein>
    <recommendedName>
        <fullName evidence="2">RecF/RecN/SMC N-terminal domain-containing protein</fullName>
    </recommendedName>
</protein>
<feature type="coiled-coil region" evidence="1">
    <location>
        <begin position="270"/>
        <end position="304"/>
    </location>
</feature>
<dbReference type="EMBL" id="MEUJ01000003">
    <property type="protein sequence ID" value="OGC40635.1"/>
    <property type="molecule type" value="Genomic_DNA"/>
</dbReference>
<evidence type="ECO:0000259" key="2">
    <source>
        <dbReference type="Pfam" id="PF02463"/>
    </source>
</evidence>
<dbReference type="InterPro" id="IPR003395">
    <property type="entry name" value="RecF/RecN/SMC_N"/>
</dbReference>
<feature type="coiled-coil region" evidence="1">
    <location>
        <begin position="398"/>
        <end position="478"/>
    </location>
</feature>
<evidence type="ECO:0000256" key="1">
    <source>
        <dbReference type="SAM" id="Coils"/>
    </source>
</evidence>
<gene>
    <name evidence="3" type="ORF">A2438_06445</name>
</gene>
<feature type="coiled-coil region" evidence="1">
    <location>
        <begin position="571"/>
        <end position="598"/>
    </location>
</feature>
<proteinExistence type="predicted"/>
<evidence type="ECO:0000313" key="3">
    <source>
        <dbReference type="EMBL" id="OGC40635.1"/>
    </source>
</evidence>
<evidence type="ECO:0000313" key="4">
    <source>
        <dbReference type="Proteomes" id="UP000179242"/>
    </source>
</evidence>
<organism evidence="3 4">
    <name type="scientific">candidate division WOR-1 bacterium RIFOXYC2_FULL_46_14</name>
    <dbReference type="NCBI Taxonomy" id="1802587"/>
    <lineage>
        <taxon>Bacteria</taxon>
        <taxon>Bacillati</taxon>
        <taxon>Saganbacteria</taxon>
    </lineage>
</organism>
<dbReference type="SUPFAM" id="SSF52540">
    <property type="entry name" value="P-loop containing nucleoside triphosphate hydrolases"/>
    <property type="match status" value="1"/>
</dbReference>
<dbReference type="Gene3D" id="3.40.50.300">
    <property type="entry name" value="P-loop containing nucleotide triphosphate hydrolases"/>
    <property type="match status" value="2"/>
</dbReference>
<sequence>MFLKSLVLRGFKTFADKTVFEFEPNGLTAIVGPNGCGKSNTVDAFRFILGEGSLSEIRVKELSDIIFAGTQTKKPLSMGEVAITFDNSDHALPIDFSEVSIRRRTFRDGASDFLINNNSCRLKDIRDLFLDAGISEDSLSIIGQGKVDSILSSQPEERRQVFEEVAGIKKYKQRKEEAEKKLILAEQNLLRICDLKNEIGENLSVLEEQSKAAEEYLALKESFRSLEIGISKKQVAVLLEKSGLLKEEIERFEKSEDERLKKEKIVGAEKHSLKEKIKTLDLELENARIKLETLREKAETERFAAMMEKENRLRDLKEAERFLAFEIGQLKNTNGTIDAKLLELRKKTERAGVEAMDILPELKEFVALSEKLFSISRSLIKGLHQKEIEDHSKSSRLLDILNAEIVEFTEQKQNNENALRQKEAEMKAAAEKLNAEQPSPPLVNLAIQEEQAKLQEKIVELKKEKEQCADNIEFLESRGETPEEAAAREFHLKNKLLLAKTEGELSQVTERIFAEYNLTVSDLMQIETEIPNVGAAKKETLRLKSRMLELEPVNLIAIEEYKQSTGRFRLINEQYEDLNSARENLKGLIAELDLKAREEFLRKMEIISAHFKQIFTELFPGGEAKIELALSENSNPLEAGIEISTCPGGRKWLPLQALSGGERALTAIAILFAFLKTNPSPFCILDEVDAPLDDANIDRFTKYLKEMAKVTQMMIITHNKHTMKAADTIYGITMEEAGVSKLLSMKMNKLAAETVA</sequence>
<dbReference type="PANTHER" id="PTHR43977">
    <property type="entry name" value="STRUCTURAL MAINTENANCE OF CHROMOSOMES PROTEIN 3"/>
    <property type="match status" value="1"/>
</dbReference>
<dbReference type="InterPro" id="IPR027417">
    <property type="entry name" value="P-loop_NTPase"/>
</dbReference>
<reference evidence="3 4" key="1">
    <citation type="journal article" date="2016" name="Nat. Commun.">
        <title>Thousands of microbial genomes shed light on interconnected biogeochemical processes in an aquifer system.</title>
        <authorList>
            <person name="Anantharaman K."/>
            <person name="Brown C.T."/>
            <person name="Hug L.A."/>
            <person name="Sharon I."/>
            <person name="Castelle C.J."/>
            <person name="Probst A.J."/>
            <person name="Thomas B.C."/>
            <person name="Singh A."/>
            <person name="Wilkins M.J."/>
            <person name="Karaoz U."/>
            <person name="Brodie E.L."/>
            <person name="Williams K.H."/>
            <person name="Hubbard S.S."/>
            <person name="Banfield J.F."/>
        </authorList>
    </citation>
    <scope>NUCLEOTIDE SEQUENCE [LARGE SCALE GENOMIC DNA]</scope>
</reference>
<dbReference type="Pfam" id="PF02463">
    <property type="entry name" value="SMC_N"/>
    <property type="match status" value="1"/>
</dbReference>
<feature type="domain" description="RecF/RecN/SMC N-terminal" evidence="2">
    <location>
        <begin position="2"/>
        <end position="740"/>
    </location>
</feature>
<name>A0A1F4U6P5_UNCSA</name>
<accession>A0A1F4U6P5</accession>
<dbReference type="AlphaFoldDB" id="A0A1F4U6P5"/>